<reference evidence="2 3" key="1">
    <citation type="submission" date="2020-04" db="EMBL/GenBank/DDBJ databases">
        <authorList>
            <person name="De Canck E."/>
        </authorList>
    </citation>
    <scope>NUCLEOTIDE SEQUENCE [LARGE SCALE GENOMIC DNA]</scope>
    <source>
        <strain evidence="2 3">LMG 3441</strain>
    </source>
</reference>
<keyword evidence="3" id="KW-1185">Reference proteome</keyword>
<evidence type="ECO:0000313" key="2">
    <source>
        <dbReference type="EMBL" id="CAB3744825.1"/>
    </source>
</evidence>
<feature type="region of interest" description="Disordered" evidence="1">
    <location>
        <begin position="198"/>
        <end position="254"/>
    </location>
</feature>
<accession>A0A6S7AS94</accession>
<dbReference type="Proteomes" id="UP000494269">
    <property type="component" value="Unassembled WGS sequence"/>
</dbReference>
<feature type="compositionally biased region" description="Basic and acidic residues" evidence="1">
    <location>
        <begin position="215"/>
        <end position="226"/>
    </location>
</feature>
<dbReference type="EMBL" id="CADIJQ010000024">
    <property type="protein sequence ID" value="CAB3744825.1"/>
    <property type="molecule type" value="Genomic_DNA"/>
</dbReference>
<dbReference type="RefSeq" id="WP_175172131.1">
    <property type="nucleotide sequence ID" value="NZ_CADIJQ010000024.1"/>
</dbReference>
<feature type="compositionally biased region" description="Low complexity" evidence="1">
    <location>
        <begin position="141"/>
        <end position="150"/>
    </location>
</feature>
<protein>
    <recommendedName>
        <fullName evidence="4">Helix-turn-helix domain-containing protein</fullName>
    </recommendedName>
</protein>
<feature type="compositionally biased region" description="Basic residues" evidence="1">
    <location>
        <begin position="227"/>
        <end position="238"/>
    </location>
</feature>
<name>A0A6S7AS94_9BURK</name>
<evidence type="ECO:0000256" key="1">
    <source>
        <dbReference type="SAM" id="MobiDB-lite"/>
    </source>
</evidence>
<gene>
    <name evidence="2" type="ORF">LMG3441_06236</name>
</gene>
<organism evidence="2 3">
    <name type="scientific">Achromobacter kerstersii</name>
    <dbReference type="NCBI Taxonomy" id="1353890"/>
    <lineage>
        <taxon>Bacteria</taxon>
        <taxon>Pseudomonadati</taxon>
        <taxon>Pseudomonadota</taxon>
        <taxon>Betaproteobacteria</taxon>
        <taxon>Burkholderiales</taxon>
        <taxon>Alcaligenaceae</taxon>
        <taxon>Achromobacter</taxon>
    </lineage>
</organism>
<evidence type="ECO:0000313" key="3">
    <source>
        <dbReference type="Proteomes" id="UP000494269"/>
    </source>
</evidence>
<feature type="compositionally biased region" description="Low complexity" evidence="1">
    <location>
        <begin position="239"/>
        <end position="254"/>
    </location>
</feature>
<evidence type="ECO:0008006" key="4">
    <source>
        <dbReference type="Google" id="ProtNLM"/>
    </source>
</evidence>
<dbReference type="AlphaFoldDB" id="A0A6S7AS94"/>
<sequence>MSVEASKWARLADVQKSSSKLVLLNLAQLVRYDAEQWTVFASIEYLAKVTHLNRKTVIEALGRLRELGAIQDTGRRAGDNRSSIIYRLCPNAVPLIDLAASGTAASGITVQQKQQQDFEFESDAGAHPGTVAPRDALATGDPAAVSAPDPHAAHAAEDSASDARGTEFGAPEDEIQELCLATTLSCIAEGTVHDGRSAKGVATAQGSQAAGFTEPAHKHQVADNHGSRRHRTAPRKRSATASSAGAAATPLPSGWSLPERWQIWTQRERPHWSAEKIDAMAATFSAYMRSRPGVEGLSADWFESWRLWVFRERENKDAKELSKPWYGSWSGIVSKGKRLGLEQAPNEPEAHFKARVFAAADLPAPH</sequence>
<feature type="region of interest" description="Disordered" evidence="1">
    <location>
        <begin position="123"/>
        <end position="167"/>
    </location>
</feature>
<dbReference type="Pfam" id="PF13730">
    <property type="entry name" value="HTH_36"/>
    <property type="match status" value="1"/>
</dbReference>
<proteinExistence type="predicted"/>